<accession>A0A8J3MUW8</accession>
<evidence type="ECO:0000313" key="2">
    <source>
        <dbReference type="Proteomes" id="UP000612362"/>
    </source>
</evidence>
<sequence length="77" mass="8666">MYRKEDPITTEFLHMFYTNLVLPANQPEIGPAGLPVLFEYVHLRNITILSGGHKTKSPYWCGRLNASEAFVLGATTK</sequence>
<dbReference type="Proteomes" id="UP000612362">
    <property type="component" value="Unassembled WGS sequence"/>
</dbReference>
<comment type="caution">
    <text evidence="1">The sequence shown here is derived from an EMBL/GenBank/DDBJ whole genome shotgun (WGS) entry which is preliminary data.</text>
</comment>
<protein>
    <submittedName>
        <fullName evidence="1">Uncharacterized protein</fullName>
    </submittedName>
</protein>
<dbReference type="RefSeq" id="WP_220197850.1">
    <property type="nucleotide sequence ID" value="NZ_BNJF01000004.1"/>
</dbReference>
<organism evidence="1 2">
    <name type="scientific">Ktedonospora formicarum</name>
    <dbReference type="NCBI Taxonomy" id="2778364"/>
    <lineage>
        <taxon>Bacteria</taxon>
        <taxon>Bacillati</taxon>
        <taxon>Chloroflexota</taxon>
        <taxon>Ktedonobacteria</taxon>
        <taxon>Ktedonobacterales</taxon>
        <taxon>Ktedonobacteraceae</taxon>
        <taxon>Ktedonospora</taxon>
    </lineage>
</organism>
<dbReference type="AlphaFoldDB" id="A0A8J3MUW8"/>
<reference evidence="1" key="1">
    <citation type="submission" date="2020-10" db="EMBL/GenBank/DDBJ databases">
        <title>Taxonomic study of unclassified bacteria belonging to the class Ktedonobacteria.</title>
        <authorList>
            <person name="Yabe S."/>
            <person name="Wang C.M."/>
            <person name="Zheng Y."/>
            <person name="Sakai Y."/>
            <person name="Cavaletti L."/>
            <person name="Monciardini P."/>
            <person name="Donadio S."/>
        </authorList>
    </citation>
    <scope>NUCLEOTIDE SEQUENCE</scope>
    <source>
        <strain evidence="1">SOSP1-1</strain>
    </source>
</reference>
<evidence type="ECO:0000313" key="1">
    <source>
        <dbReference type="EMBL" id="GHO48670.1"/>
    </source>
</evidence>
<keyword evidence="2" id="KW-1185">Reference proteome</keyword>
<gene>
    <name evidence="1" type="ORF">KSX_68330</name>
</gene>
<proteinExistence type="predicted"/>
<name>A0A8J3MUW8_9CHLR</name>
<dbReference type="EMBL" id="BNJF01000004">
    <property type="protein sequence ID" value="GHO48670.1"/>
    <property type="molecule type" value="Genomic_DNA"/>
</dbReference>